<dbReference type="Gene3D" id="3.90.215.10">
    <property type="entry name" value="Gamma Fibrinogen, chain A, domain 1"/>
    <property type="match status" value="2"/>
</dbReference>
<evidence type="ECO:0000313" key="3">
    <source>
        <dbReference type="Proteomes" id="UP000095280"/>
    </source>
</evidence>
<evidence type="ECO:0000313" key="4">
    <source>
        <dbReference type="WBParaSite" id="maker-uti_cns_0048951-snap-gene-0.5-mRNA-1"/>
    </source>
</evidence>
<keyword evidence="3" id="KW-1185">Reference proteome</keyword>
<dbReference type="Gene3D" id="4.10.530.10">
    <property type="entry name" value="Gamma-fibrinogen Carboxyl Terminal Fragment, domain 2"/>
    <property type="match status" value="2"/>
</dbReference>
<dbReference type="InterPro" id="IPR036056">
    <property type="entry name" value="Fibrinogen-like_C"/>
</dbReference>
<keyword evidence="1" id="KW-1015">Disulfide bond</keyword>
<dbReference type="PROSITE" id="PS51406">
    <property type="entry name" value="FIBRINOGEN_C_2"/>
    <property type="match status" value="2"/>
</dbReference>
<organism evidence="3 4">
    <name type="scientific">Macrostomum lignano</name>
    <dbReference type="NCBI Taxonomy" id="282301"/>
    <lineage>
        <taxon>Eukaryota</taxon>
        <taxon>Metazoa</taxon>
        <taxon>Spiralia</taxon>
        <taxon>Lophotrochozoa</taxon>
        <taxon>Platyhelminthes</taxon>
        <taxon>Rhabditophora</taxon>
        <taxon>Macrostomorpha</taxon>
        <taxon>Macrostomida</taxon>
        <taxon>Macrostomidae</taxon>
        <taxon>Macrostomum</taxon>
    </lineage>
</organism>
<dbReference type="InterPro" id="IPR020837">
    <property type="entry name" value="Fibrinogen_CS"/>
</dbReference>
<protein>
    <submittedName>
        <fullName evidence="4">Fibrinogen C-terminal domain-containing protein</fullName>
    </submittedName>
</protein>
<dbReference type="Pfam" id="PF00147">
    <property type="entry name" value="Fibrinogen_C"/>
    <property type="match status" value="2"/>
</dbReference>
<name>A0A1I8JLV2_9PLAT</name>
<dbReference type="InterPro" id="IPR014716">
    <property type="entry name" value="Fibrinogen_a/b/g_C_1"/>
</dbReference>
<proteinExistence type="predicted"/>
<dbReference type="InterPro" id="IPR050373">
    <property type="entry name" value="Fibrinogen_C-term_domain"/>
</dbReference>
<sequence>CEAYDCRLRDLPLDGPGCRKCRSASNISNPVVWLRSMFTSCWTTMQHRVSGSVNFQRVWYRAGFGEGPDGNFWIGLDRLFSLTNPTPRKLLILMRVWNNSQSWAHYKSFSVASETDLYKLSEVPESGIRIAAPWDGLTKVITNGFPFTTIDKDNDNAEGNCALAFKGAWWFNSCFGAHLNGQYHNYPEALSTAYAMGIHWMMPFEAYYSLKEAEMLLMWLKDRDNLQDYSMLGSRRQVGHLSICLAWVDSKFSTTARLAKFDKSTGACEAYDCRLRDLPLDGPGCRKCRSASNISNPVVWLRSMFTSCWTTVQHRVSGSVNFQRVWSEYRTGFGEGPDGNFWIGLDRLFSLTNPTPRKLLILMRVWNNSQSWAHYRSFSVASETDLYKLSVSGFSGSAGIGDSIAAPWDGLTKVITNGFPFTTIDKDNDNAESNCAQSFKGAWWFNSCFGAHLNGQYHNYPEALSTAYAMGINWMMPFEAYYSLKEAEMLVY</sequence>
<evidence type="ECO:0000259" key="2">
    <source>
        <dbReference type="PROSITE" id="PS51406"/>
    </source>
</evidence>
<dbReference type="InterPro" id="IPR002181">
    <property type="entry name" value="Fibrinogen_a/b/g_C_dom"/>
</dbReference>
<feature type="domain" description="Fibrinogen C-terminal" evidence="2">
    <location>
        <begin position="259"/>
        <end position="492"/>
    </location>
</feature>
<dbReference type="WBParaSite" id="maker-uti_cns_0048951-snap-gene-0.5-mRNA-1">
    <property type="protein sequence ID" value="maker-uti_cns_0048951-snap-gene-0.5-mRNA-1"/>
    <property type="gene ID" value="maker-uti_cns_0048951-snap-gene-0.5"/>
</dbReference>
<dbReference type="SUPFAM" id="SSF56496">
    <property type="entry name" value="Fibrinogen C-terminal domain-like"/>
    <property type="match status" value="2"/>
</dbReference>
<accession>A0A1I8JLV2</accession>
<feature type="domain" description="Fibrinogen C-terminal" evidence="2">
    <location>
        <begin position="1"/>
        <end position="221"/>
    </location>
</feature>
<dbReference type="SMART" id="SM00186">
    <property type="entry name" value="FBG"/>
    <property type="match status" value="2"/>
</dbReference>
<dbReference type="PANTHER" id="PTHR19143">
    <property type="entry name" value="FIBRINOGEN/TENASCIN/ANGIOPOEITIN"/>
    <property type="match status" value="1"/>
</dbReference>
<dbReference type="GO" id="GO:0005615">
    <property type="term" value="C:extracellular space"/>
    <property type="evidence" value="ECO:0007669"/>
    <property type="project" value="TreeGrafter"/>
</dbReference>
<evidence type="ECO:0000256" key="1">
    <source>
        <dbReference type="ARBA" id="ARBA00023157"/>
    </source>
</evidence>
<reference evidence="4" key="1">
    <citation type="submission" date="2016-11" db="UniProtKB">
        <authorList>
            <consortium name="WormBaseParasite"/>
        </authorList>
    </citation>
    <scope>IDENTIFICATION</scope>
</reference>
<dbReference type="PROSITE" id="PS00514">
    <property type="entry name" value="FIBRINOGEN_C_1"/>
    <property type="match status" value="2"/>
</dbReference>
<dbReference type="AlphaFoldDB" id="A0A1I8JLV2"/>
<dbReference type="Proteomes" id="UP000095280">
    <property type="component" value="Unplaced"/>
</dbReference>